<evidence type="ECO:0000256" key="11">
    <source>
        <dbReference type="ARBA" id="ARBA00023180"/>
    </source>
</evidence>
<keyword evidence="12 15" id="KW-0407">Ion channel</keyword>
<feature type="transmembrane region" description="Helical" evidence="17">
    <location>
        <begin position="7"/>
        <end position="28"/>
    </location>
</feature>
<keyword evidence="11" id="KW-0325">Glycoprotein</keyword>
<evidence type="ECO:0000256" key="16">
    <source>
        <dbReference type="SAM" id="MobiDB-lite"/>
    </source>
</evidence>
<feature type="transmembrane region" description="Helical" evidence="17">
    <location>
        <begin position="92"/>
        <end position="111"/>
    </location>
</feature>
<dbReference type="GO" id="GO:0005886">
    <property type="term" value="C:plasma membrane"/>
    <property type="evidence" value="ECO:0007669"/>
    <property type="project" value="TreeGrafter"/>
</dbReference>
<dbReference type="PANTHER" id="PTHR11003:SF249">
    <property type="entry name" value="TWO PORE POTASSIUM CHANNEL PROTEIN SUP-9"/>
    <property type="match status" value="1"/>
</dbReference>
<evidence type="ECO:0000256" key="13">
    <source>
        <dbReference type="PIRNR" id="PIRNR038061"/>
    </source>
</evidence>
<evidence type="ECO:0000256" key="10">
    <source>
        <dbReference type="ARBA" id="ARBA00023136"/>
    </source>
</evidence>
<feature type="glycosylation site" description="N-linked (GlcNAc...) asparagine" evidence="14">
    <location>
        <position position="83"/>
    </location>
</feature>
<keyword evidence="5 15" id="KW-0812">Transmembrane</keyword>
<keyword evidence="20" id="KW-1185">Reference proteome</keyword>
<feature type="transmembrane region" description="Helical" evidence="17">
    <location>
        <begin position="209"/>
        <end position="226"/>
    </location>
</feature>
<name>A0A3M7RPD9_BRAPC</name>
<comment type="subcellular location">
    <subcellularLocation>
        <location evidence="1">Membrane</location>
        <topology evidence="1">Multi-pass membrane protein</topology>
    </subcellularLocation>
</comment>
<evidence type="ECO:0000256" key="12">
    <source>
        <dbReference type="ARBA" id="ARBA00023303"/>
    </source>
</evidence>
<dbReference type="GO" id="GO:0030322">
    <property type="term" value="P:stabilization of membrane potential"/>
    <property type="evidence" value="ECO:0007669"/>
    <property type="project" value="TreeGrafter"/>
</dbReference>
<keyword evidence="7 13" id="KW-0630">Potassium</keyword>
<dbReference type="Pfam" id="PF07885">
    <property type="entry name" value="Ion_trans_2"/>
    <property type="match status" value="2"/>
</dbReference>
<feature type="transmembrane region" description="Helical" evidence="17">
    <location>
        <begin position="238"/>
        <end position="261"/>
    </location>
</feature>
<keyword evidence="3 13" id="KW-0813">Transport</keyword>
<dbReference type="AlphaFoldDB" id="A0A3M7RPD9"/>
<comment type="similarity">
    <text evidence="2 15">Belongs to the two pore domain potassium channel (TC 1.A.1.8) family.</text>
</comment>
<keyword evidence="4 13" id="KW-0633">Potassium transport</keyword>
<evidence type="ECO:0000256" key="1">
    <source>
        <dbReference type="ARBA" id="ARBA00004141"/>
    </source>
</evidence>
<evidence type="ECO:0000313" key="19">
    <source>
        <dbReference type="EMBL" id="RNA25195.1"/>
    </source>
</evidence>
<feature type="transmembrane region" description="Helical" evidence="17">
    <location>
        <begin position="175"/>
        <end position="197"/>
    </location>
</feature>
<evidence type="ECO:0000256" key="9">
    <source>
        <dbReference type="ARBA" id="ARBA00023065"/>
    </source>
</evidence>
<dbReference type="EMBL" id="REGN01002962">
    <property type="protein sequence ID" value="RNA25195.1"/>
    <property type="molecule type" value="Genomic_DNA"/>
</dbReference>
<dbReference type="Gene3D" id="1.10.287.70">
    <property type="match status" value="1"/>
</dbReference>
<dbReference type="PIRSF" id="PIRSF038061">
    <property type="entry name" value="K_channel_subfamily_K_type"/>
    <property type="match status" value="1"/>
</dbReference>
<organism evidence="19 20">
    <name type="scientific">Brachionus plicatilis</name>
    <name type="common">Marine rotifer</name>
    <name type="synonym">Brachionus muelleri</name>
    <dbReference type="NCBI Taxonomy" id="10195"/>
    <lineage>
        <taxon>Eukaryota</taxon>
        <taxon>Metazoa</taxon>
        <taxon>Spiralia</taxon>
        <taxon>Gnathifera</taxon>
        <taxon>Rotifera</taxon>
        <taxon>Eurotatoria</taxon>
        <taxon>Monogononta</taxon>
        <taxon>Pseudotrocha</taxon>
        <taxon>Ploima</taxon>
        <taxon>Brachionidae</taxon>
        <taxon>Brachionus</taxon>
    </lineage>
</organism>
<dbReference type="InterPro" id="IPR013099">
    <property type="entry name" value="K_chnl_dom"/>
</dbReference>
<evidence type="ECO:0000256" key="5">
    <source>
        <dbReference type="ARBA" id="ARBA00022692"/>
    </source>
</evidence>
<dbReference type="STRING" id="10195.A0A3M7RPD9"/>
<dbReference type="OrthoDB" id="297496at2759"/>
<comment type="caution">
    <text evidence="19">The sequence shown here is derived from an EMBL/GenBank/DDBJ whole genome shotgun (WGS) entry which is preliminary data.</text>
</comment>
<dbReference type="PANTHER" id="PTHR11003">
    <property type="entry name" value="POTASSIUM CHANNEL, SUBFAMILY K"/>
    <property type="match status" value="1"/>
</dbReference>
<dbReference type="InterPro" id="IPR003092">
    <property type="entry name" value="2pore_dom_K_chnl_TASK"/>
</dbReference>
<evidence type="ECO:0000256" key="6">
    <source>
        <dbReference type="ARBA" id="ARBA00022826"/>
    </source>
</evidence>
<feature type="compositionally biased region" description="Polar residues" evidence="16">
    <location>
        <begin position="287"/>
        <end position="300"/>
    </location>
</feature>
<keyword evidence="8 17" id="KW-1133">Transmembrane helix</keyword>
<evidence type="ECO:0000256" key="15">
    <source>
        <dbReference type="RuleBase" id="RU003857"/>
    </source>
</evidence>
<dbReference type="PRINTS" id="PR01333">
    <property type="entry name" value="2POREKCHANEL"/>
</dbReference>
<dbReference type="Proteomes" id="UP000276133">
    <property type="component" value="Unassembled WGS sequence"/>
</dbReference>
<reference evidence="19 20" key="1">
    <citation type="journal article" date="2018" name="Sci. Rep.">
        <title>Genomic signatures of local adaptation to the degree of environmental predictability in rotifers.</title>
        <authorList>
            <person name="Franch-Gras L."/>
            <person name="Hahn C."/>
            <person name="Garcia-Roger E.M."/>
            <person name="Carmona M.J."/>
            <person name="Serra M."/>
            <person name="Gomez A."/>
        </authorList>
    </citation>
    <scope>NUCLEOTIDE SEQUENCE [LARGE SCALE GENOMIC DNA]</scope>
    <source>
        <strain evidence="19">HYR1</strain>
    </source>
</reference>
<dbReference type="InterPro" id="IPR003280">
    <property type="entry name" value="2pore_dom_K_chnl"/>
</dbReference>
<evidence type="ECO:0000256" key="8">
    <source>
        <dbReference type="ARBA" id="ARBA00022989"/>
    </source>
</evidence>
<dbReference type="SUPFAM" id="SSF81324">
    <property type="entry name" value="Voltage-gated potassium channels"/>
    <property type="match status" value="2"/>
</dbReference>
<proteinExistence type="inferred from homology"/>
<protein>
    <submittedName>
        <fullName evidence="19">Potassium channel subfamily K member 1-like isoform X1</fullName>
    </submittedName>
</protein>
<evidence type="ECO:0000256" key="3">
    <source>
        <dbReference type="ARBA" id="ARBA00022448"/>
    </source>
</evidence>
<evidence type="ECO:0000259" key="18">
    <source>
        <dbReference type="Pfam" id="PF07885"/>
    </source>
</evidence>
<keyword evidence="10 13" id="KW-0472">Membrane</keyword>
<feature type="region of interest" description="Disordered" evidence="16">
    <location>
        <begin position="283"/>
        <end position="308"/>
    </location>
</feature>
<evidence type="ECO:0000313" key="20">
    <source>
        <dbReference type="Proteomes" id="UP000276133"/>
    </source>
</evidence>
<dbReference type="GO" id="GO:0015271">
    <property type="term" value="F:outward rectifier potassium channel activity"/>
    <property type="evidence" value="ECO:0007669"/>
    <property type="project" value="TreeGrafter"/>
</dbReference>
<keyword evidence="9 13" id="KW-0406">Ion transport</keyword>
<keyword evidence="6 13" id="KW-0631">Potassium channel</keyword>
<gene>
    <name evidence="19" type="ORF">BpHYR1_004433</name>
</gene>
<feature type="domain" description="Potassium channel" evidence="18">
    <location>
        <begin position="187"/>
        <end position="264"/>
    </location>
</feature>
<sequence>MKLSKSTIRIFGLCAFYLLYMFIGAAVFSSIEYPNEKQIIEKLKAKRHEFLQKHKSCLNDSQLEAFITKIVSANNHGISTIDNSTVEPNWSFGQAVFFAGTVLTTIGYGHVSPLSTGGKIFCILYAIIGIPITLILISACVERLLIITNRLYDKLKTLSIFYRNNSTLNLKALTYTHLGLVFAFVLSFFFLIPAAVFSSIEKEWNYLDALYYCFISLTTIGLGDYIPGDKNEQPYRVFYKIATTFYLIIGIMFVMLFISVLTQIPELNLAKLLSLEMETSNDPERQLLTSDTPTSSSYSRQIDEDDSLSVNNIHPSKY</sequence>
<dbReference type="InterPro" id="IPR005408">
    <property type="entry name" value="2pore_dom_K_chnl_TWIK"/>
</dbReference>
<feature type="domain" description="Potassium channel" evidence="18">
    <location>
        <begin position="86"/>
        <end position="144"/>
    </location>
</feature>
<evidence type="ECO:0000256" key="4">
    <source>
        <dbReference type="ARBA" id="ARBA00022538"/>
    </source>
</evidence>
<evidence type="ECO:0000256" key="17">
    <source>
        <dbReference type="SAM" id="Phobius"/>
    </source>
</evidence>
<feature type="transmembrane region" description="Helical" evidence="17">
    <location>
        <begin position="123"/>
        <end position="146"/>
    </location>
</feature>
<dbReference type="PRINTS" id="PR01586">
    <property type="entry name" value="TWIKCHANNEL"/>
</dbReference>
<accession>A0A3M7RPD9</accession>
<dbReference type="GO" id="GO:0022841">
    <property type="term" value="F:potassium ion leak channel activity"/>
    <property type="evidence" value="ECO:0007669"/>
    <property type="project" value="TreeGrafter"/>
</dbReference>
<evidence type="ECO:0000256" key="2">
    <source>
        <dbReference type="ARBA" id="ARBA00006666"/>
    </source>
</evidence>
<evidence type="ECO:0000256" key="7">
    <source>
        <dbReference type="ARBA" id="ARBA00022958"/>
    </source>
</evidence>
<evidence type="ECO:0000256" key="14">
    <source>
        <dbReference type="PIRSR" id="PIRSR038061-1"/>
    </source>
</evidence>